<accession>A0AA36C8N3</accession>
<comment type="caution">
    <text evidence="2">The sequence shown here is derived from an EMBL/GenBank/DDBJ whole genome shotgun (WGS) entry which is preliminary data.</text>
</comment>
<dbReference type="SUPFAM" id="SSF55770">
    <property type="entry name" value="Profilin (actin-binding protein)"/>
    <property type="match status" value="1"/>
</dbReference>
<evidence type="ECO:0000313" key="2">
    <source>
        <dbReference type="EMBL" id="CAJ0564174.1"/>
    </source>
</evidence>
<sequence>MVNRFTITRFVLIFVCLQIVVAQFDELTWLGRIRALKAVSPLVKKAAIIGVPEGSLVVDAGGFGGTKEELKALATSLGHVSQKAASGDSAMGLDGLQFTIQLPTTASGVSDKGDAIYLARAEKAIVVTICEGDETPDEVKLAVEALAAELDKQNFWRA</sequence>
<feature type="signal peptide" evidence="1">
    <location>
        <begin position="1"/>
        <end position="22"/>
    </location>
</feature>
<keyword evidence="3" id="KW-1185">Reference proteome</keyword>
<evidence type="ECO:0000256" key="1">
    <source>
        <dbReference type="SAM" id="SignalP"/>
    </source>
</evidence>
<feature type="chain" id="PRO_5041215189" description="Profilin" evidence="1">
    <location>
        <begin position="23"/>
        <end position="158"/>
    </location>
</feature>
<feature type="non-terminal residue" evidence="2">
    <location>
        <position position="1"/>
    </location>
</feature>
<dbReference type="Pfam" id="PF00235">
    <property type="entry name" value="Profilin"/>
    <property type="match status" value="1"/>
</dbReference>
<reference evidence="2" key="1">
    <citation type="submission" date="2023-06" db="EMBL/GenBank/DDBJ databases">
        <authorList>
            <person name="Delattre M."/>
        </authorList>
    </citation>
    <scope>NUCLEOTIDE SEQUENCE</scope>
    <source>
        <strain evidence="2">AF72</strain>
    </source>
</reference>
<evidence type="ECO:0000313" key="3">
    <source>
        <dbReference type="Proteomes" id="UP001177023"/>
    </source>
</evidence>
<dbReference type="GO" id="GO:0003779">
    <property type="term" value="F:actin binding"/>
    <property type="evidence" value="ECO:0007669"/>
    <property type="project" value="InterPro"/>
</dbReference>
<dbReference type="EMBL" id="CATQJA010000816">
    <property type="protein sequence ID" value="CAJ0564174.1"/>
    <property type="molecule type" value="Genomic_DNA"/>
</dbReference>
<dbReference type="AlphaFoldDB" id="A0AA36C8N3"/>
<protein>
    <recommendedName>
        <fullName evidence="4">Profilin</fullName>
    </recommendedName>
</protein>
<dbReference type="Proteomes" id="UP001177023">
    <property type="component" value="Unassembled WGS sequence"/>
</dbReference>
<gene>
    <name evidence="2" type="ORF">MSPICULIGERA_LOCUS2860</name>
</gene>
<dbReference type="InterPro" id="IPR048278">
    <property type="entry name" value="PFN"/>
</dbReference>
<evidence type="ECO:0008006" key="4">
    <source>
        <dbReference type="Google" id="ProtNLM"/>
    </source>
</evidence>
<proteinExistence type="predicted"/>
<keyword evidence="1" id="KW-0732">Signal</keyword>
<organism evidence="2 3">
    <name type="scientific">Mesorhabditis spiculigera</name>
    <dbReference type="NCBI Taxonomy" id="96644"/>
    <lineage>
        <taxon>Eukaryota</taxon>
        <taxon>Metazoa</taxon>
        <taxon>Ecdysozoa</taxon>
        <taxon>Nematoda</taxon>
        <taxon>Chromadorea</taxon>
        <taxon>Rhabditida</taxon>
        <taxon>Rhabditina</taxon>
        <taxon>Rhabditomorpha</taxon>
        <taxon>Rhabditoidea</taxon>
        <taxon>Rhabditidae</taxon>
        <taxon>Mesorhabditinae</taxon>
        <taxon>Mesorhabditis</taxon>
    </lineage>
</organism>
<dbReference type="Gene3D" id="3.30.450.30">
    <property type="entry name" value="Dynein light chain 2a, cytoplasmic"/>
    <property type="match status" value="1"/>
</dbReference>
<dbReference type="InterPro" id="IPR036140">
    <property type="entry name" value="PFN_sf"/>
</dbReference>
<name>A0AA36C8N3_9BILA</name>